<evidence type="ECO:0000313" key="3">
    <source>
        <dbReference type="Proteomes" id="UP000199382"/>
    </source>
</evidence>
<dbReference type="EMBL" id="FNEK01000055">
    <property type="protein sequence ID" value="SDK82986.1"/>
    <property type="molecule type" value="Genomic_DNA"/>
</dbReference>
<protein>
    <submittedName>
        <fullName evidence="2">Helix-turn-helix domain-containing protein</fullName>
    </submittedName>
</protein>
<dbReference type="STRING" id="571298.SAMN04488026_105531"/>
<dbReference type="OrthoDB" id="7859023at2"/>
<organism evidence="2 3">
    <name type="scientific">Aliiruegeria lutimaris</name>
    <dbReference type="NCBI Taxonomy" id="571298"/>
    <lineage>
        <taxon>Bacteria</taxon>
        <taxon>Pseudomonadati</taxon>
        <taxon>Pseudomonadota</taxon>
        <taxon>Alphaproteobacteria</taxon>
        <taxon>Rhodobacterales</taxon>
        <taxon>Roseobacteraceae</taxon>
        <taxon>Aliiruegeria</taxon>
    </lineage>
</organism>
<keyword evidence="3" id="KW-1185">Reference proteome</keyword>
<gene>
    <name evidence="2" type="ORF">SAMN04488026_105531</name>
</gene>
<dbReference type="SMART" id="SM00530">
    <property type="entry name" value="HTH_XRE"/>
    <property type="match status" value="1"/>
</dbReference>
<proteinExistence type="predicted"/>
<accession>A0A1G9F3L4</accession>
<reference evidence="2 3" key="1">
    <citation type="submission" date="2016-10" db="EMBL/GenBank/DDBJ databases">
        <authorList>
            <person name="de Groot N.N."/>
        </authorList>
    </citation>
    <scope>NUCLEOTIDE SEQUENCE [LARGE SCALE GENOMIC DNA]</scope>
    <source>
        <strain evidence="2 3">DSM 25294</strain>
    </source>
</reference>
<name>A0A1G9F3L4_9RHOB</name>
<dbReference type="AlphaFoldDB" id="A0A1G9F3L4"/>
<sequence length="101" mass="11215">MTKSPTAAFLTTAIEHSGLTQREIAQRAGFAKPNVLSMMKSGETKVPIERIPALAEACDADPVDFARIALLEYYPEIWGTLNLVFDPKLTDRDILVLQILR</sequence>
<dbReference type="Proteomes" id="UP000199382">
    <property type="component" value="Unassembled WGS sequence"/>
</dbReference>
<dbReference type="PROSITE" id="PS50943">
    <property type="entry name" value="HTH_CROC1"/>
    <property type="match status" value="1"/>
</dbReference>
<dbReference type="InterPro" id="IPR010982">
    <property type="entry name" value="Lambda_DNA-bd_dom_sf"/>
</dbReference>
<evidence type="ECO:0000313" key="2">
    <source>
        <dbReference type="EMBL" id="SDK82986.1"/>
    </source>
</evidence>
<dbReference type="InterPro" id="IPR001387">
    <property type="entry name" value="Cro/C1-type_HTH"/>
</dbReference>
<dbReference type="SUPFAM" id="SSF47413">
    <property type="entry name" value="lambda repressor-like DNA-binding domains"/>
    <property type="match status" value="1"/>
</dbReference>
<dbReference type="Pfam" id="PF13560">
    <property type="entry name" value="HTH_31"/>
    <property type="match status" value="1"/>
</dbReference>
<dbReference type="RefSeq" id="WP_093161510.1">
    <property type="nucleotide sequence ID" value="NZ_FNEK01000055.1"/>
</dbReference>
<dbReference type="GO" id="GO:0003677">
    <property type="term" value="F:DNA binding"/>
    <property type="evidence" value="ECO:0007669"/>
    <property type="project" value="InterPro"/>
</dbReference>
<feature type="domain" description="HTH cro/C1-type" evidence="1">
    <location>
        <begin position="18"/>
        <end position="65"/>
    </location>
</feature>
<evidence type="ECO:0000259" key="1">
    <source>
        <dbReference type="PROSITE" id="PS50943"/>
    </source>
</evidence>
<dbReference type="Gene3D" id="1.10.260.40">
    <property type="entry name" value="lambda repressor-like DNA-binding domains"/>
    <property type="match status" value="1"/>
</dbReference>
<dbReference type="CDD" id="cd00093">
    <property type="entry name" value="HTH_XRE"/>
    <property type="match status" value="1"/>
</dbReference>